<evidence type="ECO:0000256" key="9">
    <source>
        <dbReference type="SAM" id="Phobius"/>
    </source>
</evidence>
<dbReference type="InterPro" id="IPR036770">
    <property type="entry name" value="Ankyrin_rpt-contain_sf"/>
</dbReference>
<reference evidence="11 12" key="1">
    <citation type="journal article" date="2005" name="PLoS Biol.">
        <title>The genomes of Oryza sativa: a history of duplications.</title>
        <authorList>
            <person name="Yu J."/>
            <person name="Wang J."/>
            <person name="Lin W."/>
            <person name="Li S."/>
            <person name="Li H."/>
            <person name="Zhou J."/>
            <person name="Ni P."/>
            <person name="Dong W."/>
            <person name="Hu S."/>
            <person name="Zeng C."/>
            <person name="Zhang J."/>
            <person name="Zhang Y."/>
            <person name="Li R."/>
            <person name="Xu Z."/>
            <person name="Li S."/>
            <person name="Li X."/>
            <person name="Zheng H."/>
            <person name="Cong L."/>
            <person name="Lin L."/>
            <person name="Yin J."/>
            <person name="Geng J."/>
            <person name="Li G."/>
            <person name="Shi J."/>
            <person name="Liu J."/>
            <person name="Lv H."/>
            <person name="Li J."/>
            <person name="Wang J."/>
            <person name="Deng Y."/>
            <person name="Ran L."/>
            <person name="Shi X."/>
            <person name="Wang X."/>
            <person name="Wu Q."/>
            <person name="Li C."/>
            <person name="Ren X."/>
            <person name="Wang J."/>
            <person name="Wang X."/>
            <person name="Li D."/>
            <person name="Liu D."/>
            <person name="Zhang X."/>
            <person name="Ji Z."/>
            <person name="Zhao W."/>
            <person name="Sun Y."/>
            <person name="Zhang Z."/>
            <person name="Bao J."/>
            <person name="Han Y."/>
            <person name="Dong L."/>
            <person name="Ji J."/>
            <person name="Chen P."/>
            <person name="Wu S."/>
            <person name="Liu J."/>
            <person name="Xiao Y."/>
            <person name="Bu D."/>
            <person name="Tan J."/>
            <person name="Yang L."/>
            <person name="Ye C."/>
            <person name="Zhang J."/>
            <person name="Xu J."/>
            <person name="Zhou Y."/>
            <person name="Yu Y."/>
            <person name="Zhang B."/>
            <person name="Zhuang S."/>
            <person name="Wei H."/>
            <person name="Liu B."/>
            <person name="Lei M."/>
            <person name="Yu H."/>
            <person name="Li Y."/>
            <person name="Xu H."/>
            <person name="Wei S."/>
            <person name="He X."/>
            <person name="Fang L."/>
            <person name="Zhang Z."/>
            <person name="Zhang Y."/>
            <person name="Huang X."/>
            <person name="Su Z."/>
            <person name="Tong W."/>
            <person name="Li J."/>
            <person name="Tong Z."/>
            <person name="Li S."/>
            <person name="Ye J."/>
            <person name="Wang L."/>
            <person name="Fang L."/>
            <person name="Lei T."/>
            <person name="Chen C."/>
            <person name="Chen H."/>
            <person name="Xu Z."/>
            <person name="Li H."/>
            <person name="Huang H."/>
            <person name="Zhang F."/>
            <person name="Xu H."/>
            <person name="Li N."/>
            <person name="Zhao C."/>
            <person name="Li S."/>
            <person name="Dong L."/>
            <person name="Huang Y."/>
            <person name="Li L."/>
            <person name="Xi Y."/>
            <person name="Qi Q."/>
            <person name="Li W."/>
            <person name="Zhang B."/>
            <person name="Hu W."/>
            <person name="Zhang Y."/>
            <person name="Tian X."/>
            <person name="Jiao Y."/>
            <person name="Liang X."/>
            <person name="Jin J."/>
            <person name="Gao L."/>
            <person name="Zheng W."/>
            <person name="Hao B."/>
            <person name="Liu S."/>
            <person name="Wang W."/>
            <person name="Yuan L."/>
            <person name="Cao M."/>
            <person name="McDermott J."/>
            <person name="Samudrala R."/>
            <person name="Wang J."/>
            <person name="Wong G.K."/>
            <person name="Yang H."/>
        </authorList>
    </citation>
    <scope>NUCLEOTIDE SEQUENCE [LARGE SCALE GENOMIC DNA]</scope>
    <source>
        <strain evidence="12">cv. 93-11</strain>
    </source>
</reference>
<evidence type="ECO:0000256" key="7">
    <source>
        <dbReference type="PROSITE-ProRule" id="PRU00023"/>
    </source>
</evidence>
<keyword evidence="3" id="KW-0677">Repeat</keyword>
<organism evidence="11 12">
    <name type="scientific">Oryza sativa subsp. indica</name>
    <name type="common">Rice</name>
    <dbReference type="NCBI Taxonomy" id="39946"/>
    <lineage>
        <taxon>Eukaryota</taxon>
        <taxon>Viridiplantae</taxon>
        <taxon>Streptophyta</taxon>
        <taxon>Embryophyta</taxon>
        <taxon>Tracheophyta</taxon>
        <taxon>Spermatophyta</taxon>
        <taxon>Magnoliopsida</taxon>
        <taxon>Liliopsida</taxon>
        <taxon>Poales</taxon>
        <taxon>Poaceae</taxon>
        <taxon>BOP clade</taxon>
        <taxon>Oryzoideae</taxon>
        <taxon>Oryzeae</taxon>
        <taxon>Oryzinae</taxon>
        <taxon>Oryza</taxon>
        <taxon>Oryza sativa</taxon>
    </lineage>
</organism>
<evidence type="ECO:0000313" key="11">
    <source>
        <dbReference type="EMBL" id="EAZ04157.1"/>
    </source>
</evidence>
<feature type="repeat" description="ANK" evidence="7">
    <location>
        <begin position="165"/>
        <end position="187"/>
    </location>
</feature>
<evidence type="ECO:0000313" key="12">
    <source>
        <dbReference type="Proteomes" id="UP000007015"/>
    </source>
</evidence>
<dbReference type="Pfam" id="PF12796">
    <property type="entry name" value="Ank_2"/>
    <property type="match status" value="2"/>
</dbReference>
<dbReference type="PANTHER" id="PTHR24186">
    <property type="entry name" value="PROTEIN PHOSPHATASE 1 REGULATORY SUBUNIT"/>
    <property type="match status" value="1"/>
</dbReference>
<evidence type="ECO:0000259" key="10">
    <source>
        <dbReference type="Pfam" id="PF13962"/>
    </source>
</evidence>
<feature type="domain" description="PGG" evidence="10">
    <location>
        <begin position="439"/>
        <end position="545"/>
    </location>
</feature>
<dbReference type="SUPFAM" id="SSF48403">
    <property type="entry name" value="Ankyrin repeat"/>
    <property type="match status" value="1"/>
</dbReference>
<dbReference type="EMBL" id="CM000132">
    <property type="protein sequence ID" value="EAZ04157.1"/>
    <property type="molecule type" value="Genomic_DNA"/>
</dbReference>
<dbReference type="InterPro" id="IPR002110">
    <property type="entry name" value="Ankyrin_rpt"/>
</dbReference>
<keyword evidence="6 9" id="KW-0472">Membrane</keyword>
<feature type="region of interest" description="Disordered" evidence="8">
    <location>
        <begin position="639"/>
        <end position="673"/>
    </location>
</feature>
<accession>A2YM46</accession>
<evidence type="ECO:0000256" key="8">
    <source>
        <dbReference type="SAM" id="MobiDB-lite"/>
    </source>
</evidence>
<feature type="compositionally biased region" description="Basic residues" evidence="8">
    <location>
        <begin position="664"/>
        <end position="673"/>
    </location>
</feature>
<dbReference type="STRING" id="39946.A2YM46"/>
<protein>
    <recommendedName>
        <fullName evidence="10">PGG domain-containing protein</fullName>
    </recommendedName>
</protein>
<gene>
    <name evidence="11" type="ORF">OsI_26299</name>
</gene>
<dbReference type="Gene3D" id="1.25.40.20">
    <property type="entry name" value="Ankyrin repeat-containing domain"/>
    <property type="match status" value="2"/>
</dbReference>
<feature type="repeat" description="ANK" evidence="7">
    <location>
        <begin position="131"/>
        <end position="163"/>
    </location>
</feature>
<evidence type="ECO:0000256" key="5">
    <source>
        <dbReference type="ARBA" id="ARBA00023043"/>
    </source>
</evidence>
<keyword evidence="2 9" id="KW-0812">Transmembrane</keyword>
<evidence type="ECO:0000256" key="3">
    <source>
        <dbReference type="ARBA" id="ARBA00022737"/>
    </source>
</evidence>
<feature type="transmembrane region" description="Helical" evidence="9">
    <location>
        <begin position="480"/>
        <end position="505"/>
    </location>
</feature>
<dbReference type="SMART" id="SM00248">
    <property type="entry name" value="ANK"/>
    <property type="match status" value="8"/>
</dbReference>
<evidence type="ECO:0000256" key="4">
    <source>
        <dbReference type="ARBA" id="ARBA00022989"/>
    </source>
</evidence>
<feature type="repeat" description="ANK" evidence="7">
    <location>
        <begin position="346"/>
        <end position="368"/>
    </location>
</feature>
<comment type="subcellular location">
    <subcellularLocation>
        <location evidence="1">Membrane</location>
        <topology evidence="1">Multi-pass membrane protein</topology>
    </subcellularLocation>
</comment>
<dbReference type="Pfam" id="PF13962">
    <property type="entry name" value="PGG"/>
    <property type="match status" value="1"/>
</dbReference>
<proteinExistence type="predicted"/>
<dbReference type="HOGENOM" id="CLU_000134_36_5_1"/>
<dbReference type="Pfam" id="PF13857">
    <property type="entry name" value="Ank_5"/>
    <property type="match status" value="1"/>
</dbReference>
<dbReference type="PROSITE" id="PS50088">
    <property type="entry name" value="ANK_REPEAT"/>
    <property type="match status" value="3"/>
</dbReference>
<name>A2YM46_ORYSI</name>
<evidence type="ECO:0000256" key="1">
    <source>
        <dbReference type="ARBA" id="ARBA00004141"/>
    </source>
</evidence>
<dbReference type="OMA" id="GRHHEVI"/>
<sequence>MDFGPCNETLDTELLHALTSGDEVGMADLLGRERRGHGHSQSQVAISVDDDGRAPAGASHLLGVTTGNGNTALHVAATRGHAALAALVPRHASALRGQVRVAACLLSEMLRAGGRASAAVALPLLRATNCQGATALYEAVRNGHAGVVALLMAEAPELASVANDGGVSPLYLAATDGSVDIVRALLRPLPDRTPSPASAAGPDGRTALHSAATTSKEIAREILDWKPEGRTLLTKVDSSGRTPLHFAISSQIERFDVVQLFLDAEPSLALVRDNQGSFPLHVAAVMGSVRIVVELIQKCPNNYYDLVDDRGRNFLHRAVEHNKESIVRYICRDDRFGILMNAMDSEGNTPLHLAAEYGHPRMVSLLLETMSVDVAITNRDGLTAADLAYRHLQPGLHYFLNLFYCTRAPVTIEGDHARTGIPSAMEDADAPKDSGGVTSTGTVASVLIATVTFAAALTVPGGYVADDHPNAGTAASAGRFAFRAFAVSDTMAFLCSIVGTCLLVVGEAREVRPSTGRLQAYQGSACALVTAGAQFMVAAFAFGLQVALGGGADSRWLVVFVHALCSASVLLCFPGIWAPFCLGKLQSNSAFPNQGTANRRFMLQLSESLSPNFDASMTRDECEDEEPGIVVTSKYVNEAAEESTAEKDMPSDGDDAEPTGITILRRHLSSPSR</sequence>
<evidence type="ECO:0000256" key="6">
    <source>
        <dbReference type="ARBA" id="ARBA00023136"/>
    </source>
</evidence>
<dbReference type="PROSITE" id="PS50297">
    <property type="entry name" value="ANK_REP_REGION"/>
    <property type="match status" value="2"/>
</dbReference>
<evidence type="ECO:0000256" key="2">
    <source>
        <dbReference type="ARBA" id="ARBA00022692"/>
    </source>
</evidence>
<keyword evidence="4 9" id="KW-1133">Transmembrane helix</keyword>
<feature type="region of interest" description="Disordered" evidence="8">
    <location>
        <begin position="190"/>
        <end position="211"/>
    </location>
</feature>
<dbReference type="InterPro" id="IPR026961">
    <property type="entry name" value="PGG_dom"/>
</dbReference>
<dbReference type="PANTHER" id="PTHR24186:SF50">
    <property type="entry name" value="ANKYRIN REPEAT-CONTAINING PROTEIN ITN1-LIKE ISOFORM X1"/>
    <property type="match status" value="1"/>
</dbReference>
<feature type="transmembrane region" description="Helical" evidence="9">
    <location>
        <begin position="525"/>
        <end position="544"/>
    </location>
</feature>
<keyword evidence="12" id="KW-1185">Reference proteome</keyword>
<dbReference type="AlphaFoldDB" id="A2YM46"/>
<feature type="transmembrane region" description="Helical" evidence="9">
    <location>
        <begin position="556"/>
        <end position="577"/>
    </location>
</feature>
<keyword evidence="5 7" id="KW-0040">ANK repeat</keyword>
<dbReference type="Gramene" id="BGIOSGA025859-TA">
    <property type="protein sequence ID" value="BGIOSGA025859-PA"/>
    <property type="gene ID" value="BGIOSGA025859"/>
</dbReference>
<dbReference type="GO" id="GO:0005886">
    <property type="term" value="C:plasma membrane"/>
    <property type="evidence" value="ECO:0007669"/>
    <property type="project" value="TreeGrafter"/>
</dbReference>
<dbReference type="Proteomes" id="UP000007015">
    <property type="component" value="Chromosome 7"/>
</dbReference>